<feature type="domain" description="Ig-like" evidence="9">
    <location>
        <begin position="69"/>
        <end position="160"/>
    </location>
</feature>
<evidence type="ECO:0000256" key="6">
    <source>
        <dbReference type="ARBA" id="ARBA00023157"/>
    </source>
</evidence>
<keyword evidence="8" id="KW-0393">Immunoglobulin domain</keyword>
<dbReference type="PANTHER" id="PTHR12231">
    <property type="entry name" value="CTX-RELATED TYPE I TRANSMEMBRANE PROTEIN"/>
    <property type="match status" value="1"/>
</dbReference>
<keyword evidence="2" id="KW-1003">Cell membrane</keyword>
<evidence type="ECO:0000256" key="5">
    <source>
        <dbReference type="ARBA" id="ARBA00023136"/>
    </source>
</evidence>
<evidence type="ECO:0000259" key="9">
    <source>
        <dbReference type="PROSITE" id="PS50835"/>
    </source>
</evidence>
<protein>
    <recommendedName>
        <fullName evidence="9">Ig-like domain-containing protein</fullName>
    </recommendedName>
</protein>
<evidence type="ECO:0000256" key="4">
    <source>
        <dbReference type="ARBA" id="ARBA00022737"/>
    </source>
</evidence>
<reference evidence="10 11" key="1">
    <citation type="journal article" date="2019" name="Philos. Trans. R. Soc. Lond., B, Biol. Sci.">
        <title>Ant behaviour and brain gene expression of defending hosts depend on the ecological success of the intruding social parasite.</title>
        <authorList>
            <person name="Kaur R."/>
            <person name="Stoldt M."/>
            <person name="Jongepier E."/>
            <person name="Feldmeyer B."/>
            <person name="Menzel F."/>
            <person name="Bornberg-Bauer E."/>
            <person name="Foitzik S."/>
        </authorList>
    </citation>
    <scope>NUCLEOTIDE SEQUENCE [LARGE SCALE GENOMIC DNA]</scope>
    <source>
        <tissue evidence="10">Whole body</tissue>
    </source>
</reference>
<comment type="subcellular location">
    <subcellularLocation>
        <location evidence="1">Cell membrane</location>
    </subcellularLocation>
</comment>
<accession>A0A4V3SAN7</accession>
<keyword evidence="4" id="KW-0677">Repeat</keyword>
<keyword evidence="11" id="KW-1185">Reference proteome</keyword>
<dbReference type="Pfam" id="PF13927">
    <property type="entry name" value="Ig_3"/>
    <property type="match status" value="2"/>
</dbReference>
<dbReference type="FunFam" id="2.60.40.10:FF:000376">
    <property type="entry name" value="CLUMA_CG000981, isoform A"/>
    <property type="match status" value="1"/>
</dbReference>
<dbReference type="STRING" id="300112.A0A4V3SAN7"/>
<keyword evidence="7" id="KW-0325">Glycoprotein</keyword>
<feature type="domain" description="Ig-like" evidence="9">
    <location>
        <begin position="164"/>
        <end position="258"/>
    </location>
</feature>
<dbReference type="FunFam" id="2.60.40.10:FF:000328">
    <property type="entry name" value="CLUMA_CG000981, isoform A"/>
    <property type="match status" value="1"/>
</dbReference>
<sequence>MLFDKSAILTVQNHVITRNPRISVSHDKHRTWFLHINDVHEEDKGKYMCQINTAAAKTQYGYLHVVVPPNIDDSQSSSDAIVREGANVSLTCKATGSPTPNIRWKRDDGSKISINKTLSVAEWEGETLEMARISRLDMGAYLCIASNGIPPSVSKQIKVSVDFPPMLWIPHQLVGAPLGYSVTLECYTEAHPTSLNYWAREDGLMIHESGKYKTVSLPDRPPYKTHMTLTICDIQKEDYGSYKCIAKNPRGETDGTIRLYTVWRVYVVLSFPGCLRSRRRRSVLNELRNFYGTPVDGYRGFFGQRALSARFDTVKLRDERARVTRSSS</sequence>
<name>A0A4V3SAN7_9HYME</name>
<dbReference type="PANTHER" id="PTHR12231:SF157">
    <property type="entry name" value="DPR-INTERACTING PROTEIN EPSILON-RELATED"/>
    <property type="match status" value="1"/>
</dbReference>
<evidence type="ECO:0000313" key="11">
    <source>
        <dbReference type="Proteomes" id="UP000310200"/>
    </source>
</evidence>
<evidence type="ECO:0000313" key="10">
    <source>
        <dbReference type="EMBL" id="TGZ49744.1"/>
    </source>
</evidence>
<dbReference type="Gene3D" id="2.60.40.10">
    <property type="entry name" value="Immunoglobulins"/>
    <property type="match status" value="3"/>
</dbReference>
<evidence type="ECO:0000256" key="8">
    <source>
        <dbReference type="ARBA" id="ARBA00023319"/>
    </source>
</evidence>
<gene>
    <name evidence="10" type="ORF">DBV15_01301</name>
</gene>
<dbReference type="GO" id="GO:0005886">
    <property type="term" value="C:plasma membrane"/>
    <property type="evidence" value="ECO:0007669"/>
    <property type="project" value="UniProtKB-SubCell"/>
</dbReference>
<evidence type="ECO:0000256" key="7">
    <source>
        <dbReference type="ARBA" id="ARBA00023180"/>
    </source>
</evidence>
<dbReference type="InterPro" id="IPR007110">
    <property type="entry name" value="Ig-like_dom"/>
</dbReference>
<keyword evidence="5" id="KW-0472">Membrane</keyword>
<dbReference type="InterPro" id="IPR051170">
    <property type="entry name" value="Neural/epithelial_adhesion"/>
</dbReference>
<evidence type="ECO:0000256" key="2">
    <source>
        <dbReference type="ARBA" id="ARBA00022475"/>
    </source>
</evidence>
<dbReference type="EMBL" id="QBLH01002107">
    <property type="protein sequence ID" value="TGZ49744.1"/>
    <property type="molecule type" value="Genomic_DNA"/>
</dbReference>
<dbReference type="SMART" id="SM00408">
    <property type="entry name" value="IGc2"/>
    <property type="match status" value="2"/>
</dbReference>
<comment type="caution">
    <text evidence="10">The sequence shown here is derived from an EMBL/GenBank/DDBJ whole genome shotgun (WGS) entry which is preliminary data.</text>
</comment>
<dbReference type="AlphaFoldDB" id="A0A4V3SAN7"/>
<dbReference type="SUPFAM" id="SSF48726">
    <property type="entry name" value="Immunoglobulin"/>
    <property type="match status" value="3"/>
</dbReference>
<keyword evidence="6" id="KW-1015">Disulfide bond</keyword>
<evidence type="ECO:0000256" key="3">
    <source>
        <dbReference type="ARBA" id="ARBA00022729"/>
    </source>
</evidence>
<proteinExistence type="predicted"/>
<dbReference type="GO" id="GO:0043005">
    <property type="term" value="C:neuron projection"/>
    <property type="evidence" value="ECO:0007669"/>
    <property type="project" value="TreeGrafter"/>
</dbReference>
<dbReference type="PROSITE" id="PS50835">
    <property type="entry name" value="IG_LIKE"/>
    <property type="match status" value="2"/>
</dbReference>
<evidence type="ECO:0000256" key="1">
    <source>
        <dbReference type="ARBA" id="ARBA00004236"/>
    </source>
</evidence>
<organism evidence="10 11">
    <name type="scientific">Temnothorax longispinosus</name>
    <dbReference type="NCBI Taxonomy" id="300112"/>
    <lineage>
        <taxon>Eukaryota</taxon>
        <taxon>Metazoa</taxon>
        <taxon>Ecdysozoa</taxon>
        <taxon>Arthropoda</taxon>
        <taxon>Hexapoda</taxon>
        <taxon>Insecta</taxon>
        <taxon>Pterygota</taxon>
        <taxon>Neoptera</taxon>
        <taxon>Endopterygota</taxon>
        <taxon>Hymenoptera</taxon>
        <taxon>Apocrita</taxon>
        <taxon>Aculeata</taxon>
        <taxon>Formicoidea</taxon>
        <taxon>Formicidae</taxon>
        <taxon>Myrmicinae</taxon>
        <taxon>Temnothorax</taxon>
    </lineage>
</organism>
<dbReference type="Proteomes" id="UP000310200">
    <property type="component" value="Unassembled WGS sequence"/>
</dbReference>
<keyword evidence="3" id="KW-0732">Signal</keyword>
<dbReference type="SMART" id="SM00409">
    <property type="entry name" value="IG"/>
    <property type="match status" value="3"/>
</dbReference>
<dbReference type="InterPro" id="IPR003599">
    <property type="entry name" value="Ig_sub"/>
</dbReference>
<dbReference type="InterPro" id="IPR036179">
    <property type="entry name" value="Ig-like_dom_sf"/>
</dbReference>
<dbReference type="InterPro" id="IPR013783">
    <property type="entry name" value="Ig-like_fold"/>
</dbReference>
<dbReference type="InterPro" id="IPR003598">
    <property type="entry name" value="Ig_sub2"/>
</dbReference>